<comment type="similarity">
    <text evidence="6">Belongs to the lyase 1 family. Argininosuccinate lyase subfamily.</text>
</comment>
<dbReference type="PROSITE" id="PS00163">
    <property type="entry name" value="FUMARATE_LYASES"/>
    <property type="match status" value="1"/>
</dbReference>
<feature type="domain" description="Argininosuccinate lyase C-terminal" evidence="8">
    <location>
        <begin position="375"/>
        <end position="443"/>
    </location>
</feature>
<evidence type="ECO:0000256" key="2">
    <source>
        <dbReference type="ARBA" id="ARBA00012338"/>
    </source>
</evidence>
<comment type="pathway">
    <text evidence="1 6">Amino-acid biosynthesis; L-arginine biosynthesis; L-arginine from L-ornithine and carbamoyl phosphate: step 3/3.</text>
</comment>
<dbReference type="Pfam" id="PF14698">
    <property type="entry name" value="ASL_C2"/>
    <property type="match status" value="1"/>
</dbReference>
<dbReference type="OrthoDB" id="9769623at2"/>
<comment type="catalytic activity">
    <reaction evidence="6">
        <text>2-(N(omega)-L-arginino)succinate = fumarate + L-arginine</text>
        <dbReference type="Rhea" id="RHEA:24020"/>
        <dbReference type="ChEBI" id="CHEBI:29806"/>
        <dbReference type="ChEBI" id="CHEBI:32682"/>
        <dbReference type="ChEBI" id="CHEBI:57472"/>
        <dbReference type="EC" id="4.3.2.1"/>
    </reaction>
</comment>
<dbReference type="InterPro" id="IPR024083">
    <property type="entry name" value="Fumarase/histidase_N"/>
</dbReference>
<dbReference type="PANTHER" id="PTHR43814">
    <property type="entry name" value="ARGININOSUCCINATE LYASE"/>
    <property type="match status" value="1"/>
</dbReference>
<evidence type="ECO:0000313" key="9">
    <source>
        <dbReference type="EMBL" id="SIS23908.1"/>
    </source>
</evidence>
<dbReference type="Pfam" id="PF00206">
    <property type="entry name" value="Lyase_1"/>
    <property type="match status" value="1"/>
</dbReference>
<sequence>MSRDHPNSTNEGSLWGGRFADGPAAAMAALSKSTHFDWVLAPYDVRASQAHARVLHRAGLLGDDDLTTMLDGLQRLADDVASGHFVPAESDEDVHGALERGLIDRVGPEVGGRLRAGRSRNDQVATLFRMWLRDAVRRVATGLLDVVDALVAQAAAHPEAVMPGKTHLQAAQPVLLAHQLLAHAHPLLRDVERLRDFDRRAAVSPYGSGALAGSSLGLDPDAIAADLGFDAAADNSIDATASRDFAAEAAFVLAMAGVDLSRLAEEVIVWSTPEFGYITLADAWSTGSSIMPQKKNPDVAELTRGKAGRLIGNLTGLLATLKAQPLAYNRDLQEDKEPVFDSVAQLEMLTPALAGMVATLEFHTDRLAELAPAGFSLATDIAEWLVRQGVAFRVAHEVAGACVRVAEERGVGLDGLVDAELTAIHPALTPAVREVLTVTGSVASRDARGGTAPVRVAEQLARVRDTSRRFREWESAGAE</sequence>
<evidence type="ECO:0000259" key="8">
    <source>
        <dbReference type="Pfam" id="PF14698"/>
    </source>
</evidence>
<dbReference type="InterPro" id="IPR009049">
    <property type="entry name" value="Argininosuccinate_lyase"/>
</dbReference>
<dbReference type="Gene3D" id="1.10.40.30">
    <property type="entry name" value="Fumarase/aspartase (C-terminal domain)"/>
    <property type="match status" value="1"/>
</dbReference>
<dbReference type="EMBL" id="FTNT01000018">
    <property type="protein sequence ID" value="SIS23908.1"/>
    <property type="molecule type" value="Genomic_DNA"/>
</dbReference>
<evidence type="ECO:0000256" key="4">
    <source>
        <dbReference type="ARBA" id="ARBA00022605"/>
    </source>
</evidence>
<dbReference type="FunFam" id="1.20.200.10:FF:000015">
    <property type="entry name" value="argininosuccinate lyase isoform X2"/>
    <property type="match status" value="1"/>
</dbReference>
<keyword evidence="4 6" id="KW-0028">Amino-acid biosynthesis</keyword>
<dbReference type="EC" id="4.3.2.1" evidence="2 6"/>
<dbReference type="CDD" id="cd01359">
    <property type="entry name" value="Argininosuccinate_lyase"/>
    <property type="match status" value="1"/>
</dbReference>
<accession>A0A1N7HGV7</accession>
<keyword evidence="3 6" id="KW-0055">Arginine biosynthesis</keyword>
<keyword evidence="10" id="KW-1185">Reference proteome</keyword>
<dbReference type="Proteomes" id="UP000186218">
    <property type="component" value="Unassembled WGS sequence"/>
</dbReference>
<dbReference type="PANTHER" id="PTHR43814:SF1">
    <property type="entry name" value="ARGININOSUCCINATE LYASE"/>
    <property type="match status" value="1"/>
</dbReference>
<name>A0A1N7HGV7_9NOCA</name>
<dbReference type="AlphaFoldDB" id="A0A1N7HGV7"/>
<evidence type="ECO:0000256" key="6">
    <source>
        <dbReference type="HAMAP-Rule" id="MF_00006"/>
    </source>
</evidence>
<dbReference type="Gene3D" id="1.10.275.10">
    <property type="entry name" value="Fumarase/aspartase (N-terminal domain)"/>
    <property type="match status" value="1"/>
</dbReference>
<reference evidence="9 10" key="1">
    <citation type="submission" date="2017-01" db="EMBL/GenBank/DDBJ databases">
        <authorList>
            <person name="Mah S.A."/>
            <person name="Swanson W.J."/>
            <person name="Moy G.W."/>
            <person name="Vacquier V.D."/>
        </authorList>
    </citation>
    <scope>NUCLEOTIDE SEQUENCE [LARGE SCALE GENOMIC DNA]</scope>
    <source>
        <strain evidence="9 10">CPCC 203464</strain>
    </source>
</reference>
<dbReference type="STRING" id="1344003.SAMN05445060_4204"/>
<dbReference type="HAMAP" id="MF_00006">
    <property type="entry name" value="Arg_succ_lyase"/>
    <property type="match status" value="1"/>
</dbReference>
<dbReference type="InterPro" id="IPR008948">
    <property type="entry name" value="L-Aspartase-like"/>
</dbReference>
<organism evidence="9 10">
    <name type="scientific">Williamsia sterculiae</name>
    <dbReference type="NCBI Taxonomy" id="1344003"/>
    <lineage>
        <taxon>Bacteria</taxon>
        <taxon>Bacillati</taxon>
        <taxon>Actinomycetota</taxon>
        <taxon>Actinomycetes</taxon>
        <taxon>Mycobacteriales</taxon>
        <taxon>Nocardiaceae</taxon>
        <taxon>Williamsia</taxon>
    </lineage>
</organism>
<dbReference type="FunFam" id="1.10.40.30:FF:000001">
    <property type="entry name" value="Argininosuccinate lyase"/>
    <property type="match status" value="1"/>
</dbReference>
<dbReference type="GO" id="GO:0005829">
    <property type="term" value="C:cytosol"/>
    <property type="evidence" value="ECO:0007669"/>
    <property type="project" value="TreeGrafter"/>
</dbReference>
<dbReference type="UniPathway" id="UPA00068">
    <property type="reaction ID" value="UER00114"/>
</dbReference>
<dbReference type="GO" id="GO:0004056">
    <property type="term" value="F:argininosuccinate lyase activity"/>
    <property type="evidence" value="ECO:0007669"/>
    <property type="project" value="UniProtKB-UniRule"/>
</dbReference>
<dbReference type="InterPro" id="IPR020557">
    <property type="entry name" value="Fumarate_lyase_CS"/>
</dbReference>
<dbReference type="PRINTS" id="PR00145">
    <property type="entry name" value="ARGSUCLYASE"/>
</dbReference>
<evidence type="ECO:0000256" key="3">
    <source>
        <dbReference type="ARBA" id="ARBA00022571"/>
    </source>
</evidence>
<dbReference type="InterPro" id="IPR029419">
    <property type="entry name" value="Arg_succ_lyase_C"/>
</dbReference>
<dbReference type="PRINTS" id="PR00149">
    <property type="entry name" value="FUMRATELYASE"/>
</dbReference>
<evidence type="ECO:0000313" key="10">
    <source>
        <dbReference type="Proteomes" id="UP000186218"/>
    </source>
</evidence>
<dbReference type="SUPFAM" id="SSF48557">
    <property type="entry name" value="L-aspartase-like"/>
    <property type="match status" value="1"/>
</dbReference>
<evidence type="ECO:0000256" key="5">
    <source>
        <dbReference type="ARBA" id="ARBA00023239"/>
    </source>
</evidence>
<proteinExistence type="inferred from homology"/>
<dbReference type="Gene3D" id="1.20.200.10">
    <property type="entry name" value="Fumarase/aspartase (Central domain)"/>
    <property type="match status" value="1"/>
</dbReference>
<dbReference type="NCBIfam" id="TIGR00838">
    <property type="entry name" value="argH"/>
    <property type="match status" value="1"/>
</dbReference>
<evidence type="ECO:0000256" key="1">
    <source>
        <dbReference type="ARBA" id="ARBA00004941"/>
    </source>
</evidence>
<dbReference type="InterPro" id="IPR000362">
    <property type="entry name" value="Fumarate_lyase_fam"/>
</dbReference>
<evidence type="ECO:0000259" key="7">
    <source>
        <dbReference type="Pfam" id="PF00206"/>
    </source>
</evidence>
<dbReference type="GO" id="GO:0042450">
    <property type="term" value="P:L-arginine biosynthetic process via ornithine"/>
    <property type="evidence" value="ECO:0007669"/>
    <property type="project" value="UniProtKB-UniRule"/>
</dbReference>
<feature type="domain" description="Fumarate lyase N-terminal" evidence="7">
    <location>
        <begin position="18"/>
        <end position="312"/>
    </location>
</feature>
<comment type="subcellular location">
    <subcellularLocation>
        <location evidence="6">Cytoplasm</location>
    </subcellularLocation>
</comment>
<dbReference type="RefSeq" id="WP_076482973.1">
    <property type="nucleotide sequence ID" value="NZ_FTNT01000018.1"/>
</dbReference>
<protein>
    <recommendedName>
        <fullName evidence="2 6">Argininosuccinate lyase</fullName>
        <shortName evidence="6">ASAL</shortName>
        <ecNumber evidence="2 6">4.3.2.1</ecNumber>
    </recommendedName>
    <alternativeName>
        <fullName evidence="6">Arginosuccinase</fullName>
    </alternativeName>
</protein>
<dbReference type="InterPro" id="IPR022761">
    <property type="entry name" value="Fumarate_lyase_N"/>
</dbReference>
<keyword evidence="5 6" id="KW-0456">Lyase</keyword>
<gene>
    <name evidence="6" type="primary">argH</name>
    <name evidence="9" type="ORF">SAMN05445060_4204</name>
</gene>
<keyword evidence="6" id="KW-0963">Cytoplasm</keyword>